<dbReference type="InterPro" id="IPR001451">
    <property type="entry name" value="Hexapep"/>
</dbReference>
<dbReference type="EMBL" id="CYTW01000001">
    <property type="protein sequence ID" value="CUJ95802.1"/>
    <property type="molecule type" value="Genomic_DNA"/>
</dbReference>
<protein>
    <submittedName>
        <fullName evidence="2">Streptogramin A acetyltransferase</fullName>
        <ecNumber evidence="2">2.3.1.-</ecNumber>
    </submittedName>
</protein>
<comment type="similarity">
    <text evidence="1">Belongs to the transferase hexapeptide repeat family.</text>
</comment>
<keyword evidence="2" id="KW-0012">Acyltransferase</keyword>
<sequence length="180" mass="19827">MLKHYKMRKRYPDVKIGRHSQVSKDTTIGAHSYIGLNCFVTKAQIGRYVSIGNFASIGNGEHDLNRVSTASMFYENGYDVLTKGDCIIEADVWIGVDAIIRRGVRLGHGCVVGANSFVNKDIPPFAIAVGSPAKIVGYRFDDAETREAILASHWWEKEPDAARAIIEKLETDLGLSESPA</sequence>
<dbReference type="AlphaFoldDB" id="A0A0P1I7Y4"/>
<keyword evidence="2" id="KW-0808">Transferase</keyword>
<dbReference type="InterPro" id="IPR011004">
    <property type="entry name" value="Trimer_LpxA-like_sf"/>
</dbReference>
<dbReference type="PANTHER" id="PTHR43300:SF11">
    <property type="entry name" value="ACETYLTRANSFERASE RV3034C-RELATED"/>
    <property type="match status" value="1"/>
</dbReference>
<accession>A0A0P1I7Y4</accession>
<dbReference type="SUPFAM" id="SSF51161">
    <property type="entry name" value="Trimeric LpxA-like enzymes"/>
    <property type="match status" value="1"/>
</dbReference>
<dbReference type="CDD" id="cd03349">
    <property type="entry name" value="LbH_XAT"/>
    <property type="match status" value="1"/>
</dbReference>
<evidence type="ECO:0000313" key="2">
    <source>
        <dbReference type="EMBL" id="CUJ95802.1"/>
    </source>
</evidence>
<dbReference type="GO" id="GO:0016746">
    <property type="term" value="F:acyltransferase activity"/>
    <property type="evidence" value="ECO:0007669"/>
    <property type="project" value="UniProtKB-KW"/>
</dbReference>
<dbReference type="EC" id="2.3.1.-" evidence="2"/>
<dbReference type="PANTHER" id="PTHR43300">
    <property type="entry name" value="ACETYLTRANSFERASE"/>
    <property type="match status" value="1"/>
</dbReference>
<dbReference type="RefSeq" id="WP_058310990.1">
    <property type="nucleotide sequence ID" value="NZ_CYTW01000001.1"/>
</dbReference>
<dbReference type="Gene3D" id="2.160.10.10">
    <property type="entry name" value="Hexapeptide repeat proteins"/>
    <property type="match status" value="1"/>
</dbReference>
<evidence type="ECO:0000256" key="1">
    <source>
        <dbReference type="ARBA" id="ARBA00007274"/>
    </source>
</evidence>
<organism evidence="2 3">
    <name type="scientific">Shimia thalassica</name>
    <dbReference type="NCBI Taxonomy" id="1715693"/>
    <lineage>
        <taxon>Bacteria</taxon>
        <taxon>Pseudomonadati</taxon>
        <taxon>Pseudomonadota</taxon>
        <taxon>Alphaproteobacteria</taxon>
        <taxon>Rhodobacterales</taxon>
        <taxon>Roseobacteraceae</taxon>
    </lineage>
</organism>
<dbReference type="STRING" id="1715693.PH7735_01916"/>
<name>A0A0P1I7Y4_9RHOB</name>
<dbReference type="Pfam" id="PF00132">
    <property type="entry name" value="Hexapep"/>
    <property type="match status" value="1"/>
</dbReference>
<dbReference type="GeneID" id="83880952"/>
<keyword evidence="3" id="KW-1185">Reference proteome</keyword>
<reference evidence="3" key="1">
    <citation type="submission" date="2015-09" db="EMBL/GenBank/DDBJ databases">
        <authorList>
            <person name="Rodrigo-Torres Lidia"/>
            <person name="Arahal R.David."/>
        </authorList>
    </citation>
    <scope>NUCLEOTIDE SEQUENCE [LARGE SCALE GENOMIC DNA]</scope>
    <source>
        <strain evidence="3">CECT 7735</strain>
    </source>
</reference>
<dbReference type="Proteomes" id="UP000051870">
    <property type="component" value="Unassembled WGS sequence"/>
</dbReference>
<gene>
    <name evidence="2" type="primary">vatD_1</name>
    <name evidence="2" type="ORF">PH7735_01916</name>
</gene>
<proteinExistence type="inferred from homology"/>
<dbReference type="InterPro" id="IPR050179">
    <property type="entry name" value="Trans_hexapeptide_repeat"/>
</dbReference>
<evidence type="ECO:0000313" key="3">
    <source>
        <dbReference type="Proteomes" id="UP000051870"/>
    </source>
</evidence>